<comment type="domain">
    <text evidence="1">Forms a 10-stranded antiparallel beta-barrel structure able to accommodate a hydrophobic ligand in its interior. In fact, this fold hosts the heme group, which is located in a wide surface cleft.</text>
</comment>
<feature type="domain" description="THAP4-like heme-binding" evidence="2">
    <location>
        <begin position="4"/>
        <end position="155"/>
    </location>
</feature>
<organism evidence="3 4">
    <name type="scientific">Nonomuraea antimicrobica</name>
    <dbReference type="NCBI Taxonomy" id="561173"/>
    <lineage>
        <taxon>Bacteria</taxon>
        <taxon>Bacillati</taxon>
        <taxon>Actinomycetota</taxon>
        <taxon>Actinomycetes</taxon>
        <taxon>Streptosporangiales</taxon>
        <taxon>Streptosporangiaceae</taxon>
        <taxon>Nonomuraea</taxon>
    </lineage>
</organism>
<dbReference type="EMBL" id="BAAAZP010000008">
    <property type="protein sequence ID" value="GAA3644966.1"/>
    <property type="molecule type" value="Genomic_DNA"/>
</dbReference>
<evidence type="ECO:0000259" key="2">
    <source>
        <dbReference type="Pfam" id="PF08768"/>
    </source>
</evidence>
<gene>
    <name evidence="3" type="ORF">GCM10022224_004370</name>
</gene>
<protein>
    <recommendedName>
        <fullName evidence="1">Peroxynitrite isomerase</fullName>
        <ecNumber evidence="1">5.99.-.-</ecNumber>
    </recommendedName>
    <alternativeName>
        <fullName evidence="1">Ferric nitrobindin</fullName>
        <shortName evidence="1">Nb(III)</shortName>
    </alternativeName>
</protein>
<dbReference type="Pfam" id="PF08768">
    <property type="entry name" value="THAP4_heme-bd"/>
    <property type="match status" value="1"/>
</dbReference>
<dbReference type="InterPro" id="IPR014878">
    <property type="entry name" value="THAP4-like_heme-bd"/>
</dbReference>
<keyword evidence="1" id="KW-0408">Iron</keyword>
<feature type="binding site" description="axial binding residue" evidence="1">
    <location>
        <position position="148"/>
    </location>
    <ligand>
        <name>heme b</name>
        <dbReference type="ChEBI" id="CHEBI:60344"/>
    </ligand>
    <ligandPart>
        <name>Fe</name>
        <dbReference type="ChEBI" id="CHEBI:18248"/>
    </ligandPart>
</feature>
<dbReference type="Proteomes" id="UP001500902">
    <property type="component" value="Unassembled WGS sequence"/>
</dbReference>
<accession>A0ABP7B1D2</accession>
<dbReference type="PANTHER" id="PTHR15854:SF4">
    <property type="entry name" value="PEROXYNITRITE ISOMERASE THAP4"/>
    <property type="match status" value="1"/>
</dbReference>
<feature type="short sequence motif" description="GXWXGXG" evidence="1">
    <location>
        <begin position="13"/>
        <end position="19"/>
    </location>
</feature>
<comment type="function">
    <text evidence="1">Heme-binding protein able to scavenge peroxynitrite and to protect free L-tyrosine against peroxynitrite-mediated nitration, by acting as a peroxynitrite isomerase that converts peroxynitrite to nitrate. Therefore, this protein likely plays a role in peroxynitrite sensing and in the detoxification of reactive nitrogen and oxygen species (RNS and ROS, respectively). Is able to bind nitric oxide (NO) in vitro, but may act as a sensor of peroxynitrite levels in vivo.</text>
</comment>
<dbReference type="PANTHER" id="PTHR15854">
    <property type="entry name" value="THAP4 PROTEIN"/>
    <property type="match status" value="1"/>
</dbReference>
<dbReference type="InterPro" id="IPR022939">
    <property type="entry name" value="Nb(III)_bact/plant"/>
</dbReference>
<feature type="binding site" evidence="1">
    <location>
        <position position="25"/>
    </location>
    <ligand>
        <name>heme b</name>
        <dbReference type="ChEBI" id="CHEBI:60344"/>
    </ligand>
</feature>
<dbReference type="Gene3D" id="2.40.128.20">
    <property type="match status" value="1"/>
</dbReference>
<name>A0ABP7B1D2_9ACTN</name>
<keyword evidence="1" id="KW-0349">Heme</keyword>
<comment type="catalytic activity">
    <reaction evidence="1">
        <text>peroxynitrite = nitrate</text>
        <dbReference type="Rhea" id="RHEA:63116"/>
        <dbReference type="ChEBI" id="CHEBI:17632"/>
        <dbReference type="ChEBI" id="CHEBI:25941"/>
    </reaction>
</comment>
<dbReference type="CDD" id="cd07828">
    <property type="entry name" value="lipocalin_heme-bd-THAP4-like"/>
    <property type="match status" value="1"/>
</dbReference>
<evidence type="ECO:0000313" key="4">
    <source>
        <dbReference type="Proteomes" id="UP001500902"/>
    </source>
</evidence>
<sequence>MHPDLEPIAFLLGRWEGAGVGGYPTIESFNFGQEIEFGHNGKPFLTYVSRTWLLDDDGNRVRPLATESGYWRPQPDRQVEVVLAHPTGIVEIYIGEVVFHKIELRTDVVARTASAKEYTAGHRLYGLVNGNLMWAYEMAAVGHPLTDHMSAELKKVA</sequence>
<feature type="binding site" evidence="1">
    <location>
        <position position="116"/>
    </location>
    <ligand>
        <name>heme b</name>
        <dbReference type="ChEBI" id="CHEBI:60344"/>
    </ligand>
</feature>
<dbReference type="InterPro" id="IPR045165">
    <property type="entry name" value="Nitrobindin"/>
</dbReference>
<keyword evidence="4" id="KW-1185">Reference proteome</keyword>
<keyword evidence="1" id="KW-0479">Metal-binding</keyword>
<evidence type="ECO:0000313" key="3">
    <source>
        <dbReference type="EMBL" id="GAA3644966.1"/>
    </source>
</evidence>
<reference evidence="4" key="1">
    <citation type="journal article" date="2019" name="Int. J. Syst. Evol. Microbiol.">
        <title>The Global Catalogue of Microorganisms (GCM) 10K type strain sequencing project: providing services to taxonomists for standard genome sequencing and annotation.</title>
        <authorList>
            <consortium name="The Broad Institute Genomics Platform"/>
            <consortium name="The Broad Institute Genome Sequencing Center for Infectious Disease"/>
            <person name="Wu L."/>
            <person name="Ma J."/>
        </authorList>
    </citation>
    <scope>NUCLEOTIDE SEQUENCE [LARGE SCALE GENOMIC DNA]</scope>
    <source>
        <strain evidence="4">JCM 16904</strain>
    </source>
</reference>
<dbReference type="SUPFAM" id="SSF50814">
    <property type="entry name" value="Lipocalins"/>
    <property type="match status" value="1"/>
</dbReference>
<proteinExistence type="inferred from homology"/>
<comment type="similarity">
    <text evidence="1">Belongs to the nitrobindin family.</text>
</comment>
<dbReference type="HAMAP" id="MF_01297">
    <property type="entry name" value="nitrobindin"/>
    <property type="match status" value="1"/>
</dbReference>
<keyword evidence="1" id="KW-0413">Isomerase</keyword>
<comment type="cofactor">
    <cofactor evidence="1">
        <name>heme b</name>
        <dbReference type="ChEBI" id="CHEBI:60344"/>
    </cofactor>
    <text evidence="1">Binds 1 heme b group per subunit, that coordinates a highly solvent-exposed Fe(III) atom.</text>
</comment>
<dbReference type="EC" id="5.99.-.-" evidence="1"/>
<comment type="pathway">
    <text evidence="1">Nitrogen metabolism.</text>
</comment>
<dbReference type="InterPro" id="IPR012674">
    <property type="entry name" value="Calycin"/>
</dbReference>
<evidence type="ECO:0000256" key="1">
    <source>
        <dbReference type="HAMAP-Rule" id="MF_01297"/>
    </source>
</evidence>
<comment type="caution">
    <text evidence="3">The sequence shown here is derived from an EMBL/GenBank/DDBJ whole genome shotgun (WGS) entry which is preliminary data.</text>
</comment>